<reference evidence="1" key="1">
    <citation type="submission" date="2021-01" db="EMBL/GenBank/DDBJ databases">
        <title>Whole genome shotgun sequence of Dactylosporangium siamense NBRC 106093.</title>
        <authorList>
            <person name="Komaki H."/>
            <person name="Tamura T."/>
        </authorList>
    </citation>
    <scope>NUCLEOTIDE SEQUENCE</scope>
    <source>
        <strain evidence="1">NBRC 106093</strain>
    </source>
</reference>
<comment type="caution">
    <text evidence="1">The sequence shown here is derived from an EMBL/GenBank/DDBJ whole genome shotgun (WGS) entry which is preliminary data.</text>
</comment>
<dbReference type="AlphaFoldDB" id="A0A919PWN0"/>
<evidence type="ECO:0000313" key="1">
    <source>
        <dbReference type="EMBL" id="GIG49745.1"/>
    </source>
</evidence>
<sequence>MTYWNPFATRPASDMPFAWAFTLASVGLRIRKLQLLHPAGGVRDAPLSDASAGGGATTFEMTSDDANTIVATSARLYITLLEKNDQRTVLADLAVVTY</sequence>
<keyword evidence="2" id="KW-1185">Reference proteome</keyword>
<dbReference type="EMBL" id="BONQ01000125">
    <property type="protein sequence ID" value="GIG49745.1"/>
    <property type="molecule type" value="Genomic_DNA"/>
</dbReference>
<dbReference type="Proteomes" id="UP000660611">
    <property type="component" value="Unassembled WGS sequence"/>
</dbReference>
<evidence type="ECO:0000313" key="2">
    <source>
        <dbReference type="Proteomes" id="UP000660611"/>
    </source>
</evidence>
<gene>
    <name evidence="1" type="ORF">Dsi01nite_077860</name>
</gene>
<accession>A0A919PWN0</accession>
<protein>
    <submittedName>
        <fullName evidence="1">Uncharacterized protein</fullName>
    </submittedName>
</protein>
<name>A0A919PWN0_9ACTN</name>
<proteinExistence type="predicted"/>
<organism evidence="1 2">
    <name type="scientific">Dactylosporangium siamense</name>
    <dbReference type="NCBI Taxonomy" id="685454"/>
    <lineage>
        <taxon>Bacteria</taxon>
        <taxon>Bacillati</taxon>
        <taxon>Actinomycetota</taxon>
        <taxon>Actinomycetes</taxon>
        <taxon>Micromonosporales</taxon>
        <taxon>Micromonosporaceae</taxon>
        <taxon>Dactylosporangium</taxon>
    </lineage>
</organism>